<dbReference type="NCBIfam" id="TIGR03826">
    <property type="entry name" value="YvyF"/>
    <property type="match status" value="1"/>
</dbReference>
<name>A0ABT9V7L3_9BACL</name>
<comment type="caution">
    <text evidence="1">The sequence shown here is derived from an EMBL/GenBank/DDBJ whole genome shotgun (WGS) entry which is preliminary data.</text>
</comment>
<evidence type="ECO:0000313" key="1">
    <source>
        <dbReference type="EMBL" id="MDQ0156931.1"/>
    </source>
</evidence>
<keyword evidence="1" id="KW-0969">Cilium</keyword>
<dbReference type="InterPro" id="IPR022258">
    <property type="entry name" value="Flagellar_operon_YvyF"/>
</dbReference>
<dbReference type="EMBL" id="JAUSTU010000017">
    <property type="protein sequence ID" value="MDQ0156931.1"/>
    <property type="molecule type" value="Genomic_DNA"/>
</dbReference>
<dbReference type="Proteomes" id="UP001231362">
    <property type="component" value="Unassembled WGS sequence"/>
</dbReference>
<accession>A0ABT9V7L3</accession>
<keyword evidence="2" id="KW-1185">Reference proteome</keyword>
<organism evidence="1 2">
    <name type="scientific">Anoxybacillus andreesenii</name>
    <dbReference type="NCBI Taxonomy" id="1325932"/>
    <lineage>
        <taxon>Bacteria</taxon>
        <taxon>Bacillati</taxon>
        <taxon>Bacillota</taxon>
        <taxon>Bacilli</taxon>
        <taxon>Bacillales</taxon>
        <taxon>Anoxybacillaceae</taxon>
        <taxon>Anoxybacillus</taxon>
    </lineage>
</organism>
<sequence>MFRGKEIQTMDELTNCPKCGDIFVKNKFRDICQKCWKEEEEAYEKVYQFIRKRENRAATIQQVEEATRVEEELILKFIKTGRLKLTQFPNLGYPCDKCGKIIQKGKICSSCAEKLRKELEIHKAEEERKKEIERRERQATYFAVDEKYRGGN</sequence>
<proteinExistence type="predicted"/>
<evidence type="ECO:0000313" key="2">
    <source>
        <dbReference type="Proteomes" id="UP001231362"/>
    </source>
</evidence>
<reference evidence="1 2" key="1">
    <citation type="submission" date="2023-07" db="EMBL/GenBank/DDBJ databases">
        <title>Genomic Encyclopedia of Type Strains, Phase IV (KMG-IV): sequencing the most valuable type-strain genomes for metagenomic binning, comparative biology and taxonomic classification.</title>
        <authorList>
            <person name="Goeker M."/>
        </authorList>
    </citation>
    <scope>NUCLEOTIDE SEQUENCE [LARGE SCALE GENOMIC DNA]</scope>
    <source>
        <strain evidence="1 2">DSM 23948</strain>
    </source>
</reference>
<protein>
    <submittedName>
        <fullName evidence="1">Flagellar operon protein (TIGR03826 family)</fullName>
    </submittedName>
</protein>
<keyword evidence="1" id="KW-0282">Flagellum</keyword>
<gene>
    <name evidence="1" type="ORF">J2S07_003256</name>
</gene>
<keyword evidence="1" id="KW-0966">Cell projection</keyword>